<feature type="transmembrane region" description="Helical" evidence="1">
    <location>
        <begin position="260"/>
        <end position="284"/>
    </location>
</feature>
<feature type="transmembrane region" description="Helical" evidence="1">
    <location>
        <begin position="291"/>
        <end position="308"/>
    </location>
</feature>
<evidence type="ECO:0000313" key="6">
    <source>
        <dbReference type="Proteomes" id="UP000050515"/>
    </source>
</evidence>
<evidence type="ECO:0000256" key="1">
    <source>
        <dbReference type="SAM" id="Phobius"/>
    </source>
</evidence>
<feature type="transmembrane region" description="Helical" evidence="1">
    <location>
        <begin position="314"/>
        <end position="332"/>
    </location>
</feature>
<evidence type="ECO:0000313" key="4">
    <source>
        <dbReference type="EMBL" id="KQB34795.1"/>
    </source>
</evidence>
<comment type="caution">
    <text evidence="3">The sequence shown here is derived from an EMBL/GenBank/DDBJ whole genome shotgun (WGS) entry which is preliminary data.</text>
</comment>
<feature type="transmembrane region" description="Helical" evidence="1">
    <location>
        <begin position="109"/>
        <end position="130"/>
    </location>
</feature>
<dbReference type="GeneID" id="84221570"/>
<name>A0A0P9CMH9_9ARCH</name>
<keyword evidence="1" id="KW-0812">Transmembrane</keyword>
<dbReference type="Proteomes" id="UP000050320">
    <property type="component" value="Unassembled WGS sequence"/>
</dbReference>
<proteinExistence type="predicted"/>
<feature type="domain" description="Major facilitator superfamily (MFS) profile" evidence="2">
    <location>
        <begin position="1"/>
        <end position="410"/>
    </location>
</feature>
<keyword evidence="1" id="KW-1133">Transmembrane helix</keyword>
<sequence>MEKYSRKSFKYIFGMNSIYLGNNYLWISFESLFLPFLIARMVAQNAQSLYLGIIAFAGIIIGISFNVFAGITTDSLETRFGRRRPFIMLGSAITLASLIYFIIFHSSIISILIVYILIEIGSNMAYGSYLPLVRDIIPDYQRGTSSGISGFFTLIGTALGFGISGLLLGYNKLNLALMAIILSLFITTLFTVNTIRNEDYRSNADKIFFHFSKLFKKIANQQKFKWMSISNFFIIIGSSGLTFFEFYYFEYILNIKNSAIYVAIAGLIILTVSAISAVLIGFISDKIGKDFFIFILPVIGGISVLMIIFVRSFYLFLIIGSVLGITFGNYFSMSNSYISYVVPRGSAGRFMSLFSFSTGIGEAFSPMVYGFILFIFGGQKLIAYVRLFEISSLFYFIGAIIIFFKVVNLKPELIKNN</sequence>
<dbReference type="EMBL" id="LKBG01000220">
    <property type="protein sequence ID" value="KQB34795.1"/>
    <property type="molecule type" value="Genomic_DNA"/>
</dbReference>
<dbReference type="InterPro" id="IPR036259">
    <property type="entry name" value="MFS_trans_sf"/>
</dbReference>
<dbReference type="PANTHER" id="PTHR23528">
    <property type="match status" value="1"/>
</dbReference>
<reference evidence="3 6" key="1">
    <citation type="submission" date="2015-09" db="EMBL/GenBank/DDBJ databases">
        <title>Draft genome sequence of Acidiplasma aeolicum DSM 18409.</title>
        <authorList>
            <person name="Hemp J."/>
        </authorList>
    </citation>
    <scope>NUCLEOTIDE SEQUENCE [LARGE SCALE GENOMIC DNA]</scope>
    <source>
        <strain evidence="3 6">V</strain>
    </source>
</reference>
<evidence type="ECO:0000313" key="3">
    <source>
        <dbReference type="EMBL" id="KPV46968.1"/>
    </source>
</evidence>
<protein>
    <submittedName>
        <fullName evidence="3">Permease</fullName>
    </submittedName>
</protein>
<feature type="transmembrane region" description="Helical" evidence="1">
    <location>
        <begin position="151"/>
        <end position="170"/>
    </location>
</feature>
<accession>A0A0P9CMH9</accession>
<evidence type="ECO:0000313" key="5">
    <source>
        <dbReference type="Proteomes" id="UP000050320"/>
    </source>
</evidence>
<dbReference type="PANTHER" id="PTHR23528:SF1">
    <property type="entry name" value="MAJOR FACILITATOR SUPERFAMILY (MFS) PROFILE DOMAIN-CONTAINING PROTEIN"/>
    <property type="match status" value="1"/>
</dbReference>
<dbReference type="AlphaFoldDB" id="A0A0P9CMH9"/>
<feature type="transmembrane region" description="Helical" evidence="1">
    <location>
        <begin position="226"/>
        <end position="248"/>
    </location>
</feature>
<dbReference type="Pfam" id="PF07690">
    <property type="entry name" value="MFS_1"/>
    <property type="match status" value="1"/>
</dbReference>
<dbReference type="InterPro" id="IPR020846">
    <property type="entry name" value="MFS_dom"/>
</dbReference>
<gene>
    <name evidence="4" type="ORF">AOG54_00750</name>
    <name evidence="3" type="ORF">SE19_03155</name>
</gene>
<dbReference type="Proteomes" id="UP000050515">
    <property type="component" value="Unassembled WGS sequence"/>
</dbReference>
<evidence type="ECO:0000259" key="2">
    <source>
        <dbReference type="PROSITE" id="PS50850"/>
    </source>
</evidence>
<dbReference type="RefSeq" id="WP_048101335.1">
    <property type="nucleotide sequence ID" value="NZ_JBBYJF010000008.1"/>
</dbReference>
<keyword evidence="5" id="KW-1185">Reference proteome</keyword>
<feature type="transmembrane region" description="Helical" evidence="1">
    <location>
        <begin position="49"/>
        <end position="73"/>
    </location>
</feature>
<dbReference type="PATRIC" id="fig|507754.4.peg.180"/>
<feature type="transmembrane region" description="Helical" evidence="1">
    <location>
        <begin position="353"/>
        <end position="377"/>
    </location>
</feature>
<organism evidence="3 6">
    <name type="scientific">Acidiplasma aeolicum</name>
    <dbReference type="NCBI Taxonomy" id="507754"/>
    <lineage>
        <taxon>Archaea</taxon>
        <taxon>Methanobacteriati</taxon>
        <taxon>Thermoplasmatota</taxon>
        <taxon>Thermoplasmata</taxon>
        <taxon>Thermoplasmatales</taxon>
        <taxon>Ferroplasmaceae</taxon>
        <taxon>Acidiplasma</taxon>
    </lineage>
</organism>
<dbReference type="GO" id="GO:0022857">
    <property type="term" value="F:transmembrane transporter activity"/>
    <property type="evidence" value="ECO:0007669"/>
    <property type="project" value="InterPro"/>
</dbReference>
<keyword evidence="1" id="KW-0472">Membrane</keyword>
<feature type="transmembrane region" description="Helical" evidence="1">
    <location>
        <begin position="383"/>
        <end position="407"/>
    </location>
</feature>
<dbReference type="Gene3D" id="1.20.1250.20">
    <property type="entry name" value="MFS general substrate transporter like domains"/>
    <property type="match status" value="2"/>
</dbReference>
<dbReference type="PROSITE" id="PS50850">
    <property type="entry name" value="MFS"/>
    <property type="match status" value="1"/>
</dbReference>
<feature type="transmembrane region" description="Helical" evidence="1">
    <location>
        <begin position="21"/>
        <end position="43"/>
    </location>
</feature>
<dbReference type="InterPro" id="IPR011701">
    <property type="entry name" value="MFS"/>
</dbReference>
<dbReference type="SUPFAM" id="SSF103473">
    <property type="entry name" value="MFS general substrate transporter"/>
    <property type="match status" value="1"/>
</dbReference>
<feature type="transmembrane region" description="Helical" evidence="1">
    <location>
        <begin position="85"/>
        <end position="103"/>
    </location>
</feature>
<feature type="transmembrane region" description="Helical" evidence="1">
    <location>
        <begin position="176"/>
        <end position="195"/>
    </location>
</feature>
<dbReference type="EMBL" id="LJCQ01000154">
    <property type="protein sequence ID" value="KPV46968.1"/>
    <property type="molecule type" value="Genomic_DNA"/>
</dbReference>
<reference evidence="4 5" key="2">
    <citation type="submission" date="2015-09" db="EMBL/GenBank/DDBJ databases">
        <title>Heavy metals and arsenic resistance mechanisms in polyextremophilic archaea of the family Ferroplasmaceae.</title>
        <authorList>
            <person name="Bulaev A.G."/>
            <person name="Kanygina A.V."/>
        </authorList>
    </citation>
    <scope>NUCLEOTIDE SEQUENCE [LARGE SCALE GENOMIC DNA]</scope>
    <source>
        <strain evidence="4 5">VT</strain>
    </source>
</reference>